<evidence type="ECO:0000256" key="1">
    <source>
        <dbReference type="SAM" id="SignalP"/>
    </source>
</evidence>
<feature type="domain" description="Outer membrane protein beta-barrel" evidence="2">
    <location>
        <begin position="21"/>
        <end position="223"/>
    </location>
</feature>
<dbReference type="AlphaFoldDB" id="A0A2P8FQ57"/>
<dbReference type="RefSeq" id="WP_106598411.1">
    <property type="nucleotide sequence ID" value="NZ_PYAS01000015.1"/>
</dbReference>
<dbReference type="EMBL" id="PYAS01000015">
    <property type="protein sequence ID" value="PSL23839.1"/>
    <property type="molecule type" value="Genomic_DNA"/>
</dbReference>
<organism evidence="3 4">
    <name type="scientific">Dyadobacter jiangsuensis</name>
    <dbReference type="NCBI Taxonomy" id="1591085"/>
    <lineage>
        <taxon>Bacteria</taxon>
        <taxon>Pseudomonadati</taxon>
        <taxon>Bacteroidota</taxon>
        <taxon>Cytophagia</taxon>
        <taxon>Cytophagales</taxon>
        <taxon>Spirosomataceae</taxon>
        <taxon>Dyadobacter</taxon>
    </lineage>
</organism>
<dbReference type="Pfam" id="PF13568">
    <property type="entry name" value="OMP_b-brl_2"/>
    <property type="match status" value="1"/>
</dbReference>
<evidence type="ECO:0000313" key="3">
    <source>
        <dbReference type="EMBL" id="PSL23839.1"/>
    </source>
</evidence>
<keyword evidence="1" id="KW-0732">Signal</keyword>
<evidence type="ECO:0000313" key="4">
    <source>
        <dbReference type="Proteomes" id="UP000241964"/>
    </source>
</evidence>
<protein>
    <submittedName>
        <fullName evidence="3">Outer membrane protein with beta-barrel domain</fullName>
    </submittedName>
</protein>
<dbReference type="OrthoDB" id="1014137at2"/>
<accession>A0A2P8FQ57</accession>
<sequence length="250" mass="27956">MKLPYAILVAGLIFLNSYAHAQDQKKLDFNVRAGFSIGGASPVGFPESIRKIRKYNPGLLLSLEAGAEYHFSKPWALASAVRFEQKGMTTEAQVKGYYTTFNAGDRSGDQSVTGYYTGNVETTVRNSYITVPVHLIYNFNSPLSVRVGGFASWILEKKFTGFARDGYIRDKTPVGEKEEISEAAYDFSDQIRPFNAGIELGAGYKIRSHLTASVNFSWGLTPLMKSDFQSIDFKMYNLFANVGLVYHFRR</sequence>
<gene>
    <name evidence="3" type="ORF">CLV60_11534</name>
</gene>
<keyword evidence="4" id="KW-1185">Reference proteome</keyword>
<comment type="caution">
    <text evidence="3">The sequence shown here is derived from an EMBL/GenBank/DDBJ whole genome shotgun (WGS) entry which is preliminary data.</text>
</comment>
<name>A0A2P8FQ57_9BACT</name>
<feature type="chain" id="PRO_5015140606" evidence="1">
    <location>
        <begin position="22"/>
        <end position="250"/>
    </location>
</feature>
<proteinExistence type="predicted"/>
<evidence type="ECO:0000259" key="2">
    <source>
        <dbReference type="Pfam" id="PF13568"/>
    </source>
</evidence>
<dbReference type="InterPro" id="IPR025665">
    <property type="entry name" value="Beta-barrel_OMP_2"/>
</dbReference>
<reference evidence="3 4" key="1">
    <citation type="submission" date="2018-03" db="EMBL/GenBank/DDBJ databases">
        <title>Genomic Encyclopedia of Archaeal and Bacterial Type Strains, Phase II (KMG-II): from individual species to whole genera.</title>
        <authorList>
            <person name="Goeker M."/>
        </authorList>
    </citation>
    <scope>NUCLEOTIDE SEQUENCE [LARGE SCALE GENOMIC DNA]</scope>
    <source>
        <strain evidence="3 4">DSM 29057</strain>
    </source>
</reference>
<dbReference type="Proteomes" id="UP000241964">
    <property type="component" value="Unassembled WGS sequence"/>
</dbReference>
<feature type="signal peptide" evidence="1">
    <location>
        <begin position="1"/>
        <end position="21"/>
    </location>
</feature>